<dbReference type="EC" id="2.4.-.-" evidence="2"/>
<dbReference type="Proteomes" id="UP001548189">
    <property type="component" value="Unassembled WGS sequence"/>
</dbReference>
<dbReference type="Pfam" id="PF13439">
    <property type="entry name" value="Glyco_transf_4"/>
    <property type="match status" value="1"/>
</dbReference>
<evidence type="ECO:0000313" key="2">
    <source>
        <dbReference type="EMBL" id="MET1256762.1"/>
    </source>
</evidence>
<organism evidence="2 3">
    <name type="scientific">Aliikangiella maris</name>
    <dbReference type="NCBI Taxonomy" id="3162458"/>
    <lineage>
        <taxon>Bacteria</taxon>
        <taxon>Pseudomonadati</taxon>
        <taxon>Pseudomonadota</taxon>
        <taxon>Gammaproteobacteria</taxon>
        <taxon>Oceanospirillales</taxon>
        <taxon>Pleioneaceae</taxon>
        <taxon>Aliikangiella</taxon>
    </lineage>
</organism>
<dbReference type="GO" id="GO:0016757">
    <property type="term" value="F:glycosyltransferase activity"/>
    <property type="evidence" value="ECO:0007669"/>
    <property type="project" value="UniProtKB-KW"/>
</dbReference>
<feature type="domain" description="Glycosyltransferase subfamily 4-like N-terminal" evidence="1">
    <location>
        <begin position="14"/>
        <end position="170"/>
    </location>
</feature>
<dbReference type="Gene3D" id="3.40.50.2000">
    <property type="entry name" value="Glycogen Phosphorylase B"/>
    <property type="match status" value="2"/>
</dbReference>
<dbReference type="InterPro" id="IPR028098">
    <property type="entry name" value="Glyco_trans_4-like_N"/>
</dbReference>
<keyword evidence="3" id="KW-1185">Reference proteome</keyword>
<keyword evidence="2" id="KW-0328">Glycosyltransferase</keyword>
<dbReference type="EMBL" id="JBEVCJ010000026">
    <property type="protein sequence ID" value="MET1256762.1"/>
    <property type="molecule type" value="Genomic_DNA"/>
</dbReference>
<keyword evidence="2" id="KW-0808">Transferase</keyword>
<dbReference type="InterPro" id="IPR050194">
    <property type="entry name" value="Glycosyltransferase_grp1"/>
</dbReference>
<dbReference type="SUPFAM" id="SSF53756">
    <property type="entry name" value="UDP-Glycosyltransferase/glycogen phosphorylase"/>
    <property type="match status" value="1"/>
</dbReference>
<gene>
    <name evidence="2" type="ORF">ABVT43_16590</name>
</gene>
<name>A0ABV2BYX5_9GAMM</name>
<dbReference type="PANTHER" id="PTHR45947:SF14">
    <property type="entry name" value="SLL1723 PROTEIN"/>
    <property type="match status" value="1"/>
</dbReference>
<dbReference type="CDD" id="cd03801">
    <property type="entry name" value="GT4_PimA-like"/>
    <property type="match status" value="1"/>
</dbReference>
<dbReference type="RefSeq" id="WP_353897344.1">
    <property type="nucleotide sequence ID" value="NZ_JBEVCJ010000026.1"/>
</dbReference>
<accession>A0ABV2BYX5</accession>
<reference evidence="2 3" key="1">
    <citation type="submission" date="2024-06" db="EMBL/GenBank/DDBJ databases">
        <authorList>
            <person name="Li F."/>
        </authorList>
    </citation>
    <scope>NUCLEOTIDE SEQUENCE [LARGE SCALE GENOMIC DNA]</scope>
    <source>
        <strain evidence="2 3">GXAS 311</strain>
    </source>
</reference>
<sequence length="363" mass="41277">MKKKVLIITDEMEVGGSQRQIVRLIKNLNHDEFSVELGYFTNPSFLLDEIKPYCDKIWYLDKRKTLDFAFIAQLIKLCRRNEVDIIHCFAFSAEIWVTFAKIIGFSRNKLITSIRGRYEWYGKIHWVLKSIASFFSTRIISNSLSGAEYALEKMWGGSDKKVSIIYNGIEQNESSEPLELESSWLAQNTILFVGRLVEDKNIPCLLKAVSLLKDCPYQLKLVGDGPLRDSLEELANNLNINVEFLGERFDVDRLMCSAKVVVLPSFREGVSNTIIEAMLNKTAVVASSVGGTPEIITHEKDGMLFESDNSAQLANELIRVLSDDGLRQSLADKAFETVTDKFAIERMIREFENVYSQEINNKG</sequence>
<dbReference type="PANTHER" id="PTHR45947">
    <property type="entry name" value="SULFOQUINOVOSYL TRANSFERASE SQD2"/>
    <property type="match status" value="1"/>
</dbReference>
<comment type="caution">
    <text evidence="2">The sequence shown here is derived from an EMBL/GenBank/DDBJ whole genome shotgun (WGS) entry which is preliminary data.</text>
</comment>
<evidence type="ECO:0000259" key="1">
    <source>
        <dbReference type="Pfam" id="PF13439"/>
    </source>
</evidence>
<dbReference type="Pfam" id="PF13692">
    <property type="entry name" value="Glyco_trans_1_4"/>
    <property type="match status" value="1"/>
</dbReference>
<proteinExistence type="predicted"/>
<protein>
    <submittedName>
        <fullName evidence="2">Glycosyltransferase family 4 protein</fullName>
        <ecNumber evidence="2">2.4.-.-</ecNumber>
    </submittedName>
</protein>
<evidence type="ECO:0000313" key="3">
    <source>
        <dbReference type="Proteomes" id="UP001548189"/>
    </source>
</evidence>